<organism evidence="1">
    <name type="scientific">Panicum hallii</name>
    <dbReference type="NCBI Taxonomy" id="206008"/>
    <lineage>
        <taxon>Eukaryota</taxon>
        <taxon>Viridiplantae</taxon>
        <taxon>Streptophyta</taxon>
        <taxon>Embryophyta</taxon>
        <taxon>Tracheophyta</taxon>
        <taxon>Spermatophyta</taxon>
        <taxon>Magnoliopsida</taxon>
        <taxon>Liliopsida</taxon>
        <taxon>Poales</taxon>
        <taxon>Poaceae</taxon>
        <taxon>PACMAD clade</taxon>
        <taxon>Panicoideae</taxon>
        <taxon>Panicodae</taxon>
        <taxon>Paniceae</taxon>
        <taxon>Panicinae</taxon>
        <taxon>Panicum</taxon>
        <taxon>Panicum sect. Panicum</taxon>
    </lineage>
</organism>
<dbReference type="PANTHER" id="PTHR33085">
    <property type="entry name" value="OS12G0113100 PROTEIN-RELATED"/>
    <property type="match status" value="1"/>
</dbReference>
<evidence type="ECO:0008006" key="2">
    <source>
        <dbReference type="Google" id="ProtNLM"/>
    </source>
</evidence>
<dbReference type="EMBL" id="CM008046">
    <property type="protein sequence ID" value="PVH67125.1"/>
    <property type="molecule type" value="Genomic_DNA"/>
</dbReference>
<reference evidence="1" key="1">
    <citation type="submission" date="2018-04" db="EMBL/GenBank/DDBJ databases">
        <title>WGS assembly of Panicum hallii.</title>
        <authorList>
            <person name="Lovell J."/>
            <person name="Jenkins J."/>
            <person name="Lowry D."/>
            <person name="Mamidi S."/>
            <person name="Sreedasyam A."/>
            <person name="Weng X."/>
            <person name="Barry K."/>
            <person name="Bonette J."/>
            <person name="Campitelli B."/>
            <person name="Daum C."/>
            <person name="Gordon S."/>
            <person name="Gould B."/>
            <person name="Lipzen A."/>
            <person name="Macqueen A."/>
            <person name="Palacio-Mejia J."/>
            <person name="Plott C."/>
            <person name="Shakirov E."/>
            <person name="Shu S."/>
            <person name="Yoshinaga Y."/>
            <person name="Zane M."/>
            <person name="Rokhsar D."/>
            <person name="Grimwood J."/>
            <person name="Schmutz J."/>
            <person name="Juenger T."/>
        </authorList>
    </citation>
    <scope>NUCLEOTIDE SEQUENCE [LARGE SCALE GENOMIC DNA]</scope>
    <source>
        <strain evidence="1">FIL2</strain>
    </source>
</reference>
<dbReference type="AlphaFoldDB" id="A0A2T8KY74"/>
<evidence type="ECO:0000313" key="1">
    <source>
        <dbReference type="EMBL" id="PVH67125.1"/>
    </source>
</evidence>
<dbReference type="InterPro" id="IPR012871">
    <property type="entry name" value="DUF1668_ORYSA"/>
</dbReference>
<gene>
    <name evidence="1" type="ORF">PAHAL_1G431700</name>
</gene>
<dbReference type="Proteomes" id="UP000243499">
    <property type="component" value="Chromosome 1"/>
</dbReference>
<dbReference type="Pfam" id="PF07893">
    <property type="entry name" value="DUF1668"/>
    <property type="match status" value="1"/>
</dbReference>
<dbReference type="Gramene" id="PVH67125">
    <property type="protein sequence ID" value="PVH67125"/>
    <property type="gene ID" value="PAHAL_1G431700"/>
</dbReference>
<proteinExistence type="predicted"/>
<sequence length="286" mass="32296">MICRQSASREPPVARIEAEHASDRTFVSHGTKIFAMQPGEASPAIPAFDTRTLGLSVCPWPFSDRDYGLPFFASAAGKLLVFTDTSRRAVAVLLYASQVTCYALHPDGRTLFVYATSRRSERSGTFSLDAEWLEWTCHGDWLLSFSGQAYFYAELEAWVVLCGERDSAGHLCSCDVAPIAAEFTGPPSWKISKEKLFRRNPELHLGAKLVYMGHSKFCLVEFLFHKDDDHLRSDKPRRRVLRMTTFGLKYSKEGQLRSTLQRARACKMYKRPHNSGGSLKPLAFWL</sequence>
<protein>
    <recommendedName>
        <fullName evidence="2">DUF295 domain-containing protein</fullName>
    </recommendedName>
</protein>
<accession>A0A2T8KY74</accession>
<dbReference type="PANTHER" id="PTHR33085:SF50">
    <property type="entry name" value="DUF1618 DOMAIN-CONTAINING PROTEIN"/>
    <property type="match status" value="1"/>
</dbReference>
<name>A0A2T8KY74_9POAL</name>